<feature type="domain" description="Response regulatory" evidence="12">
    <location>
        <begin position="2"/>
        <end position="119"/>
    </location>
</feature>
<proteinExistence type="predicted"/>
<keyword evidence="8" id="KW-0804">Transcription</keyword>
<dbReference type="CDD" id="cd17536">
    <property type="entry name" value="REC_YesN-like"/>
    <property type="match status" value="1"/>
</dbReference>
<dbReference type="SUPFAM" id="SSF46689">
    <property type="entry name" value="Homeodomain-like"/>
    <property type="match status" value="2"/>
</dbReference>
<comment type="subcellular location">
    <subcellularLocation>
        <location evidence="1">Cytoplasm</location>
    </subcellularLocation>
</comment>
<organism evidence="13 14">
    <name type="scientific">Lacrimispora algidixylanolytica</name>
    <dbReference type="NCBI Taxonomy" id="94868"/>
    <lineage>
        <taxon>Bacteria</taxon>
        <taxon>Bacillati</taxon>
        <taxon>Bacillota</taxon>
        <taxon>Clostridia</taxon>
        <taxon>Lachnospirales</taxon>
        <taxon>Lachnospiraceae</taxon>
        <taxon>Lacrimispora</taxon>
    </lineage>
</organism>
<dbReference type="InterPro" id="IPR020449">
    <property type="entry name" value="Tscrpt_reg_AraC-type_HTH"/>
</dbReference>
<dbReference type="GO" id="GO:0005737">
    <property type="term" value="C:cytoplasm"/>
    <property type="evidence" value="ECO:0007669"/>
    <property type="project" value="UniProtKB-SubCell"/>
</dbReference>
<evidence type="ECO:0000256" key="5">
    <source>
        <dbReference type="ARBA" id="ARBA00023012"/>
    </source>
</evidence>
<sequence length="511" mass="59740">MKLFISDDEIDVREGIRYLLNWSELGFYICGEGKNGQDTLEQIIRLMPDVVLLDIRMPKLSGLEVIKRAREQGFSGRFILLSGYSDFSYAQEAIRFGVTCYLTKPIEEKELEKAVLEAKESIRNELDMQKKLLQYRDKARDSILHDILFNKANDSFLDYHDMMLESYVYQVVLYANYNQDSFQATWDFAEILRLANKNHNSLEFLKQNDLNVIILKGDFALNRFQELVEHYISQPQKGSPLDSLFLTYGKPVYSAEHIHSSFEDAQLLMKRRFFCHFNQHVLGYMDLPKDFPTIKSNAFMENTYPQQIGNHIQSANHQMLQEVLDQLKKDLYFADLEVPIVKHTLADIMIQVKSILTHTYCGIEIPFPNNAAIISTIEEKYYLYEILDFFTLQFEMCMNAIGSPTRENVMDGILHYIQYNYQENLKLGTIADLFGYNSSYLGKVFHKATGKSFNSYIDEVRIENSKKSLLNDENKVYEIALLVGYTDVNYFHKKFKKYVGMSPAEYRRFYQ</sequence>
<keyword evidence="4 10" id="KW-0597">Phosphoprotein</keyword>
<dbReference type="Proteomes" id="UP000284277">
    <property type="component" value="Unassembled WGS sequence"/>
</dbReference>
<dbReference type="GO" id="GO:0043565">
    <property type="term" value="F:sequence-specific DNA binding"/>
    <property type="evidence" value="ECO:0007669"/>
    <property type="project" value="InterPro"/>
</dbReference>
<protein>
    <recommendedName>
        <fullName evidence="2">Stage 0 sporulation protein A homolog</fullName>
    </recommendedName>
</protein>
<dbReference type="PROSITE" id="PS00041">
    <property type="entry name" value="HTH_ARAC_FAMILY_1"/>
    <property type="match status" value="1"/>
</dbReference>
<keyword evidence="3" id="KW-0963">Cytoplasm</keyword>
<evidence type="ECO:0000256" key="3">
    <source>
        <dbReference type="ARBA" id="ARBA00022490"/>
    </source>
</evidence>
<dbReference type="AlphaFoldDB" id="A0A419T886"/>
<dbReference type="InterPro" id="IPR018060">
    <property type="entry name" value="HTH_AraC"/>
</dbReference>
<dbReference type="InterPro" id="IPR051552">
    <property type="entry name" value="HptR"/>
</dbReference>
<dbReference type="Gene3D" id="1.10.10.60">
    <property type="entry name" value="Homeodomain-like"/>
    <property type="match status" value="2"/>
</dbReference>
<dbReference type="GO" id="GO:0003700">
    <property type="term" value="F:DNA-binding transcription factor activity"/>
    <property type="evidence" value="ECO:0007669"/>
    <property type="project" value="InterPro"/>
</dbReference>
<dbReference type="InterPro" id="IPR001789">
    <property type="entry name" value="Sig_transdc_resp-reg_receiver"/>
</dbReference>
<keyword evidence="7 13" id="KW-0238">DNA-binding</keyword>
<dbReference type="OrthoDB" id="9794370at2"/>
<evidence type="ECO:0000256" key="2">
    <source>
        <dbReference type="ARBA" id="ARBA00018672"/>
    </source>
</evidence>
<dbReference type="PROSITE" id="PS01124">
    <property type="entry name" value="HTH_ARAC_FAMILY_2"/>
    <property type="match status" value="1"/>
</dbReference>
<dbReference type="PANTHER" id="PTHR42713">
    <property type="entry name" value="HISTIDINE KINASE-RELATED"/>
    <property type="match status" value="1"/>
</dbReference>
<dbReference type="PROSITE" id="PS50110">
    <property type="entry name" value="RESPONSE_REGULATORY"/>
    <property type="match status" value="1"/>
</dbReference>
<gene>
    <name evidence="13" type="ORF">BET01_13955</name>
</gene>
<dbReference type="Gene3D" id="3.40.50.2300">
    <property type="match status" value="1"/>
</dbReference>
<feature type="domain" description="HTH araC/xylS-type" evidence="11">
    <location>
        <begin position="411"/>
        <end position="509"/>
    </location>
</feature>
<evidence type="ECO:0000256" key="7">
    <source>
        <dbReference type="ARBA" id="ARBA00023125"/>
    </source>
</evidence>
<evidence type="ECO:0000256" key="8">
    <source>
        <dbReference type="ARBA" id="ARBA00023163"/>
    </source>
</evidence>
<evidence type="ECO:0000256" key="10">
    <source>
        <dbReference type="PROSITE-ProRule" id="PRU00169"/>
    </source>
</evidence>
<name>A0A419T886_9FIRM</name>
<comment type="caution">
    <text evidence="13">The sequence shown here is derived from an EMBL/GenBank/DDBJ whole genome shotgun (WGS) entry which is preliminary data.</text>
</comment>
<dbReference type="Pfam" id="PF12833">
    <property type="entry name" value="HTH_18"/>
    <property type="match status" value="1"/>
</dbReference>
<reference evidence="13 14" key="1">
    <citation type="submission" date="2016-08" db="EMBL/GenBank/DDBJ databases">
        <title>A new outlook on sporulation: Clostridium algidixylanolyticum.</title>
        <authorList>
            <person name="Poppleton D.I."/>
            <person name="Gribaldo S."/>
        </authorList>
    </citation>
    <scope>NUCLEOTIDE SEQUENCE [LARGE SCALE GENOMIC DNA]</scope>
    <source>
        <strain evidence="13 14">SPL73</strain>
    </source>
</reference>
<evidence type="ECO:0000256" key="1">
    <source>
        <dbReference type="ARBA" id="ARBA00004496"/>
    </source>
</evidence>
<dbReference type="InterPro" id="IPR011006">
    <property type="entry name" value="CheY-like_superfamily"/>
</dbReference>
<evidence type="ECO:0000256" key="9">
    <source>
        <dbReference type="ARBA" id="ARBA00024867"/>
    </source>
</evidence>
<evidence type="ECO:0000259" key="11">
    <source>
        <dbReference type="PROSITE" id="PS01124"/>
    </source>
</evidence>
<keyword evidence="14" id="KW-1185">Reference proteome</keyword>
<comment type="function">
    <text evidence="9">May play the central regulatory role in sporulation. It may be an element of the effector pathway responsible for the activation of sporulation genes in response to nutritional stress. Spo0A may act in concert with spo0H (a sigma factor) to control the expression of some genes that are critical to the sporulation process.</text>
</comment>
<feature type="modified residue" description="4-aspartylphosphate" evidence="10">
    <location>
        <position position="54"/>
    </location>
</feature>
<dbReference type="SMART" id="SM00342">
    <property type="entry name" value="HTH_ARAC"/>
    <property type="match status" value="1"/>
</dbReference>
<dbReference type="PANTHER" id="PTHR42713:SF3">
    <property type="entry name" value="TRANSCRIPTIONAL REGULATORY PROTEIN HPTR"/>
    <property type="match status" value="1"/>
</dbReference>
<dbReference type="EMBL" id="MCIA01000006">
    <property type="protein sequence ID" value="RKD33633.1"/>
    <property type="molecule type" value="Genomic_DNA"/>
</dbReference>
<evidence type="ECO:0000256" key="6">
    <source>
        <dbReference type="ARBA" id="ARBA00023015"/>
    </source>
</evidence>
<accession>A0A419T886</accession>
<evidence type="ECO:0000313" key="14">
    <source>
        <dbReference type="Proteomes" id="UP000284277"/>
    </source>
</evidence>
<dbReference type="PRINTS" id="PR00032">
    <property type="entry name" value="HTHARAC"/>
</dbReference>
<dbReference type="SMART" id="SM00448">
    <property type="entry name" value="REC"/>
    <property type="match status" value="1"/>
</dbReference>
<dbReference type="Pfam" id="PF00072">
    <property type="entry name" value="Response_reg"/>
    <property type="match status" value="1"/>
</dbReference>
<dbReference type="SUPFAM" id="SSF52172">
    <property type="entry name" value="CheY-like"/>
    <property type="match status" value="1"/>
</dbReference>
<dbReference type="InterPro" id="IPR009057">
    <property type="entry name" value="Homeodomain-like_sf"/>
</dbReference>
<keyword evidence="5" id="KW-0902">Two-component regulatory system</keyword>
<keyword evidence="6" id="KW-0805">Transcription regulation</keyword>
<dbReference type="RefSeq" id="WP_120195687.1">
    <property type="nucleotide sequence ID" value="NZ_MCIA01000006.1"/>
</dbReference>
<dbReference type="InterPro" id="IPR018062">
    <property type="entry name" value="HTH_AraC-typ_CS"/>
</dbReference>
<dbReference type="GO" id="GO:0000160">
    <property type="term" value="P:phosphorelay signal transduction system"/>
    <property type="evidence" value="ECO:0007669"/>
    <property type="project" value="UniProtKB-KW"/>
</dbReference>
<evidence type="ECO:0000256" key="4">
    <source>
        <dbReference type="ARBA" id="ARBA00022553"/>
    </source>
</evidence>
<evidence type="ECO:0000259" key="12">
    <source>
        <dbReference type="PROSITE" id="PS50110"/>
    </source>
</evidence>
<evidence type="ECO:0000313" key="13">
    <source>
        <dbReference type="EMBL" id="RKD33633.1"/>
    </source>
</evidence>